<reference evidence="1" key="1">
    <citation type="submission" date="2023-04" db="EMBL/GenBank/DDBJ databases">
        <title>A chromosome-level genome assembly of the parasitoid wasp Eretmocerus hayati.</title>
        <authorList>
            <person name="Zhong Y."/>
            <person name="Liu S."/>
            <person name="Liu Y."/>
        </authorList>
    </citation>
    <scope>NUCLEOTIDE SEQUENCE</scope>
    <source>
        <strain evidence="1">ZJU_SS_LIU_2023</strain>
    </source>
</reference>
<accession>A0ACC2NZ82</accession>
<evidence type="ECO:0000313" key="2">
    <source>
        <dbReference type="Proteomes" id="UP001239111"/>
    </source>
</evidence>
<protein>
    <submittedName>
        <fullName evidence="1">Uncharacterized protein</fullName>
    </submittedName>
</protein>
<proteinExistence type="predicted"/>
<name>A0ACC2NZ82_9HYME</name>
<evidence type="ECO:0000313" key="1">
    <source>
        <dbReference type="EMBL" id="KAJ8676432.1"/>
    </source>
</evidence>
<keyword evidence="2" id="KW-1185">Reference proteome</keyword>
<dbReference type="EMBL" id="CM056742">
    <property type="protein sequence ID" value="KAJ8676432.1"/>
    <property type="molecule type" value="Genomic_DNA"/>
</dbReference>
<comment type="caution">
    <text evidence="1">The sequence shown here is derived from an EMBL/GenBank/DDBJ whole genome shotgun (WGS) entry which is preliminary data.</text>
</comment>
<organism evidence="1 2">
    <name type="scientific">Eretmocerus hayati</name>
    <dbReference type="NCBI Taxonomy" id="131215"/>
    <lineage>
        <taxon>Eukaryota</taxon>
        <taxon>Metazoa</taxon>
        <taxon>Ecdysozoa</taxon>
        <taxon>Arthropoda</taxon>
        <taxon>Hexapoda</taxon>
        <taxon>Insecta</taxon>
        <taxon>Pterygota</taxon>
        <taxon>Neoptera</taxon>
        <taxon>Endopterygota</taxon>
        <taxon>Hymenoptera</taxon>
        <taxon>Apocrita</taxon>
        <taxon>Proctotrupomorpha</taxon>
        <taxon>Chalcidoidea</taxon>
        <taxon>Aphelinidae</taxon>
        <taxon>Aphelininae</taxon>
        <taxon>Eretmocerus</taxon>
    </lineage>
</organism>
<sequence>MAAVTVSKWGPSNAVTVNLILVKDNASCNGDGIIGNDVHGGERSDDGYAMLSVVKVTELFAVLLVAIMMAVSLGSQYLHSLSFVIVTSLLVFVGAKSNVSAPSQKSHQPGPTDYSRLMKLSLLFYETQRSGKLGPDNRISWRGDSALGDHGDNGEDLSGGYYDAGDFVKFGFTMAWTTTILAWGGLSWPEAYKSAGQLDILRSTVKWATDYFIKCHTNEYELYGQVGDFGIDHTFWGRPEDLNTSRPAYKIDAKHPGSDLAGETSAALSAASLLFRPVDEAYADNLLVHARQLYHFASEHRGLYHEAIKGAAQYYESTGYGDELAWAAAWLHRASNQSRYFDEAEHHYRHFYLRDRPNEFFYNRKVAGIQVLLAHLTDKEEYRNASRSFCDFSTREQKRTPKGLVYIEKSGTLCHAANIAFVCLQAAEQGNIGNSREYRRFARQQIDYMLGANTGQSFVVGWGNEYPRQPYHAASSCPDKPQTCGWPDFTRDAANPQLLLGALVSGPDENDNFRDKRDEFLYTEVTLDCNAGFTGALAALLQLHLDQETQPS</sequence>
<dbReference type="Proteomes" id="UP001239111">
    <property type="component" value="Chromosome 2"/>
</dbReference>
<gene>
    <name evidence="1" type="ORF">QAD02_012219</name>
</gene>